<gene>
    <name evidence="3" type="primary">psd3</name>
    <name evidence="3" type="ORF">CM83_1318</name>
</gene>
<name>A0A0A9VV36_LYGHE</name>
<dbReference type="Pfam" id="PF02666">
    <property type="entry name" value="PS_Dcarbxylase"/>
    <property type="match status" value="1"/>
</dbReference>
<reference evidence="3" key="2">
    <citation type="submission" date="2014-07" db="EMBL/GenBank/DDBJ databases">
        <authorList>
            <person name="Hull J."/>
        </authorList>
    </citation>
    <scope>NUCLEOTIDE SEQUENCE</scope>
</reference>
<dbReference type="AlphaFoldDB" id="A0A0A9VV36"/>
<proteinExistence type="predicted"/>
<dbReference type="InterPro" id="IPR003817">
    <property type="entry name" value="PS_Dcarbxylase"/>
</dbReference>
<dbReference type="PANTHER" id="PTHR10067:SF17">
    <property type="entry name" value="PHOSPHATIDYLSERINE DECARBOXYLASE PROENZYME 2"/>
    <property type="match status" value="1"/>
</dbReference>
<organism evidence="3">
    <name type="scientific">Lygus hesperus</name>
    <name type="common">Western plant bug</name>
    <dbReference type="NCBI Taxonomy" id="30085"/>
    <lineage>
        <taxon>Eukaryota</taxon>
        <taxon>Metazoa</taxon>
        <taxon>Ecdysozoa</taxon>
        <taxon>Arthropoda</taxon>
        <taxon>Hexapoda</taxon>
        <taxon>Insecta</taxon>
        <taxon>Pterygota</taxon>
        <taxon>Neoptera</taxon>
        <taxon>Paraneoptera</taxon>
        <taxon>Hemiptera</taxon>
        <taxon>Heteroptera</taxon>
        <taxon>Panheteroptera</taxon>
        <taxon>Cimicomorpha</taxon>
        <taxon>Miridae</taxon>
        <taxon>Mirini</taxon>
        <taxon>Lygus</taxon>
    </lineage>
</organism>
<dbReference type="GO" id="GO:0004609">
    <property type="term" value="F:phosphatidylserine decarboxylase activity"/>
    <property type="evidence" value="ECO:0007669"/>
    <property type="project" value="InterPro"/>
</dbReference>
<dbReference type="PANTHER" id="PTHR10067">
    <property type="entry name" value="PHOSPHATIDYLSERINE DECARBOXYLASE"/>
    <property type="match status" value="1"/>
</dbReference>
<dbReference type="GO" id="GO:0008654">
    <property type="term" value="P:phospholipid biosynthetic process"/>
    <property type="evidence" value="ECO:0007669"/>
    <property type="project" value="InterPro"/>
</dbReference>
<sequence length="136" mass="14836">MDCIVGQTSDIRGGYLSVNPLAIRSSIDVFTTNRRLVTHLYNPKMNFECFYVMVGATLVGSCVATAEEGTFLRKGSEFGYFCFGGSTVVLVFKPNTIVFDDDILRTSKMSIEVLVQVGQSIAKIRSATTGTAETIQ</sequence>
<keyword evidence="2" id="KW-0456">Lyase</keyword>
<evidence type="ECO:0000313" key="3">
    <source>
        <dbReference type="EMBL" id="JAF99060.1"/>
    </source>
</evidence>
<reference evidence="3" key="1">
    <citation type="journal article" date="2014" name="PLoS ONE">
        <title>Transcriptome-Based Identification of ABC Transporters in the Western Tarnished Plant Bug Lygus hesperus.</title>
        <authorList>
            <person name="Hull J.J."/>
            <person name="Chaney K."/>
            <person name="Geib S.M."/>
            <person name="Fabrick J.A."/>
            <person name="Brent C.S."/>
            <person name="Walsh D."/>
            <person name="Lavine L.C."/>
        </authorList>
    </citation>
    <scope>NUCLEOTIDE SEQUENCE</scope>
</reference>
<evidence type="ECO:0000256" key="1">
    <source>
        <dbReference type="ARBA" id="ARBA00022793"/>
    </source>
</evidence>
<dbReference type="EMBL" id="GBHO01044543">
    <property type="protein sequence ID" value="JAF99060.1"/>
    <property type="molecule type" value="Transcribed_RNA"/>
</dbReference>
<evidence type="ECO:0000256" key="2">
    <source>
        <dbReference type="ARBA" id="ARBA00023239"/>
    </source>
</evidence>
<protein>
    <submittedName>
        <fullName evidence="3">Phosphatidylserine decarboxylase proenzyme 3</fullName>
    </submittedName>
</protein>
<keyword evidence="1" id="KW-0210">Decarboxylase</keyword>
<accession>A0A0A9VV36</accession>